<comment type="caution">
    <text evidence="2">The sequence shown here is derived from an EMBL/GenBank/DDBJ whole genome shotgun (WGS) entry which is preliminary data.</text>
</comment>
<dbReference type="Pfam" id="PF19868">
    <property type="entry name" value="DUF6341"/>
    <property type="match status" value="1"/>
</dbReference>
<dbReference type="STRING" id="346185.AAY42_12455"/>
<keyword evidence="2" id="KW-0808">Transferase</keyword>
<evidence type="ECO:0000313" key="2">
    <source>
        <dbReference type="EMBL" id="KQC30594.1"/>
    </source>
</evidence>
<keyword evidence="1" id="KW-0472">Membrane</keyword>
<reference evidence="2 3" key="1">
    <citation type="submission" date="2015-04" db="EMBL/GenBank/DDBJ databases">
        <title>Complete genome of flavobacterium.</title>
        <authorList>
            <person name="Kwon Y.M."/>
            <person name="Kim S.-J."/>
        </authorList>
    </citation>
    <scope>NUCLEOTIDE SEQUENCE [LARGE SCALE GENOMIC DNA]</scope>
    <source>
        <strain evidence="2 3">DK169</strain>
    </source>
</reference>
<evidence type="ECO:0000256" key="1">
    <source>
        <dbReference type="SAM" id="Phobius"/>
    </source>
</evidence>
<dbReference type="RefSeq" id="WP_055395686.1">
    <property type="nucleotide sequence ID" value="NZ_LCTZ01000002.1"/>
</dbReference>
<gene>
    <name evidence="2" type="ORF">AAY42_12455</name>
</gene>
<accession>A0A0Q1HAD1</accession>
<sequence>MSKFFYGIEDLFVNVLFAPYDFFRFMGNWWGSNTINWMFFVIGFVAMIYWMNQLKIFNDNGEEDKSISSHSYL</sequence>
<feature type="transmembrane region" description="Helical" evidence="1">
    <location>
        <begin position="34"/>
        <end position="51"/>
    </location>
</feature>
<proteinExistence type="predicted"/>
<dbReference type="AlphaFoldDB" id="A0A0Q1HAD1"/>
<name>A0A0Q1HAD1_9FLAO</name>
<keyword evidence="1" id="KW-1133">Transmembrane helix</keyword>
<dbReference type="EMBL" id="LCTZ01000002">
    <property type="protein sequence ID" value="KQC30594.1"/>
    <property type="molecule type" value="Genomic_DNA"/>
</dbReference>
<keyword evidence="1" id="KW-0812">Transmembrane</keyword>
<organism evidence="2 3">
    <name type="scientific">Flagellimonas eckloniae</name>
    <dbReference type="NCBI Taxonomy" id="346185"/>
    <lineage>
        <taxon>Bacteria</taxon>
        <taxon>Pseudomonadati</taxon>
        <taxon>Bacteroidota</taxon>
        <taxon>Flavobacteriia</taxon>
        <taxon>Flavobacteriales</taxon>
        <taxon>Flavobacteriaceae</taxon>
        <taxon>Flagellimonas</taxon>
    </lineage>
</organism>
<protein>
    <submittedName>
        <fullName evidence="2">Uracil phosphoribosyltransferase</fullName>
    </submittedName>
</protein>
<evidence type="ECO:0000313" key="3">
    <source>
        <dbReference type="Proteomes" id="UP000050827"/>
    </source>
</evidence>
<keyword evidence="3" id="KW-1185">Reference proteome</keyword>
<dbReference type="GO" id="GO:0016757">
    <property type="term" value="F:glycosyltransferase activity"/>
    <property type="evidence" value="ECO:0007669"/>
    <property type="project" value="UniProtKB-KW"/>
</dbReference>
<keyword evidence="2" id="KW-0328">Glycosyltransferase</keyword>
<dbReference type="InterPro" id="IPR045922">
    <property type="entry name" value="DUF6341"/>
</dbReference>
<dbReference type="Proteomes" id="UP000050827">
    <property type="component" value="Unassembled WGS sequence"/>
</dbReference>
<dbReference type="OrthoDB" id="1467828at2"/>